<dbReference type="EMBL" id="LKBA01000004">
    <property type="protein sequence ID" value="KPN63994.1"/>
    <property type="molecule type" value="Genomic_DNA"/>
</dbReference>
<dbReference type="InterPro" id="IPR001647">
    <property type="entry name" value="HTH_TetR"/>
</dbReference>
<dbReference type="STRING" id="154981.AKJ29_15095"/>
<name>A0A0P7KJU4_9RHOB</name>
<comment type="caution">
    <text evidence="3">The sequence shown here is derived from an EMBL/GenBank/DDBJ whole genome shotgun (WGS) entry which is preliminary data.</text>
</comment>
<dbReference type="AlphaFoldDB" id="A0A0P7KJU4"/>
<dbReference type="InterPro" id="IPR009057">
    <property type="entry name" value="Homeodomain-like_sf"/>
</dbReference>
<dbReference type="Gene3D" id="1.10.357.10">
    <property type="entry name" value="Tetracycline Repressor, domain 2"/>
    <property type="match status" value="1"/>
</dbReference>
<dbReference type="SUPFAM" id="SSF46689">
    <property type="entry name" value="Homeodomain-like"/>
    <property type="match status" value="1"/>
</dbReference>
<dbReference type="RefSeq" id="WP_055187809.1">
    <property type="nucleotide sequence ID" value="NZ_FPBS01000004.1"/>
</dbReference>
<proteinExistence type="predicted"/>
<sequence>MAGFRALARQGVKALKAEPLARELGTTKGSFYWHFKDLSDFHTQMIQLWEHRAVDAITDGLATEPDPVRRLYLLGEIATANDATHGGDVTEPAIRAWALGHPDVARAVARVDQKRLDYLNEILVELDLTNPDFARIIYGAYIGLGTLSATDKIDNRNAISTLLAALLALRDA</sequence>
<feature type="domain" description="HTH tetR-type" evidence="2">
    <location>
        <begin position="2"/>
        <end position="36"/>
    </location>
</feature>
<evidence type="ECO:0000313" key="3">
    <source>
        <dbReference type="EMBL" id="KPN63994.1"/>
    </source>
</evidence>
<keyword evidence="4" id="KW-1185">Reference proteome</keyword>
<dbReference type="Proteomes" id="UP000050471">
    <property type="component" value="Unassembled WGS sequence"/>
</dbReference>
<dbReference type="GO" id="GO:0003677">
    <property type="term" value="F:DNA binding"/>
    <property type="evidence" value="ECO:0007669"/>
    <property type="project" value="UniProtKB-KW"/>
</dbReference>
<evidence type="ECO:0000313" key="4">
    <source>
        <dbReference type="Proteomes" id="UP000050471"/>
    </source>
</evidence>
<gene>
    <name evidence="3" type="ORF">AKJ29_15095</name>
</gene>
<keyword evidence="1" id="KW-0238">DNA-binding</keyword>
<organism evidence="3 4">
    <name type="scientific">Aliiroseovarius crassostreae</name>
    <dbReference type="NCBI Taxonomy" id="154981"/>
    <lineage>
        <taxon>Bacteria</taxon>
        <taxon>Pseudomonadati</taxon>
        <taxon>Pseudomonadota</taxon>
        <taxon>Alphaproteobacteria</taxon>
        <taxon>Rhodobacterales</taxon>
        <taxon>Paracoccaceae</taxon>
        <taxon>Aliiroseovarius</taxon>
    </lineage>
</organism>
<evidence type="ECO:0000259" key="2">
    <source>
        <dbReference type="Pfam" id="PF00440"/>
    </source>
</evidence>
<evidence type="ECO:0000256" key="1">
    <source>
        <dbReference type="ARBA" id="ARBA00023125"/>
    </source>
</evidence>
<protein>
    <recommendedName>
        <fullName evidence="2">HTH tetR-type domain-containing protein</fullName>
    </recommendedName>
</protein>
<reference evidence="3 4" key="1">
    <citation type="submission" date="2015-09" db="EMBL/GenBank/DDBJ databases">
        <title>Draft genome sequence of Aliiroseovarius crassostreae CV919-312TSm, the causative agent of Roseovarius Oyster Disease (formerly Juvenile Oyster Disease).</title>
        <authorList>
            <person name="Kessner L."/>
            <person name="Spinard E."/>
            <person name="Nelson D."/>
        </authorList>
    </citation>
    <scope>NUCLEOTIDE SEQUENCE [LARGE SCALE GENOMIC DNA]</scope>
    <source>
        <strain evidence="3 4">CV919-312</strain>
    </source>
</reference>
<accession>A0A0P7KJU4</accession>
<dbReference type="Pfam" id="PF00440">
    <property type="entry name" value="TetR_N"/>
    <property type="match status" value="1"/>
</dbReference>